<dbReference type="InterPro" id="IPR045269">
    <property type="entry name" value="Atg1-like"/>
</dbReference>
<accession>A0AAE9IAI9</accession>
<dbReference type="GO" id="GO:0004674">
    <property type="term" value="F:protein serine/threonine kinase activity"/>
    <property type="evidence" value="ECO:0007669"/>
    <property type="project" value="InterPro"/>
</dbReference>
<evidence type="ECO:0000313" key="6">
    <source>
        <dbReference type="EMBL" id="URJ50810.2"/>
    </source>
</evidence>
<dbReference type="PROSITE" id="PS50011">
    <property type="entry name" value="PROTEIN_KINASE_DOM"/>
    <property type="match status" value="1"/>
</dbReference>
<dbReference type="GO" id="GO:0005829">
    <property type="term" value="C:cytosol"/>
    <property type="evidence" value="ECO:0007669"/>
    <property type="project" value="TreeGrafter"/>
</dbReference>
<dbReference type="AlphaFoldDB" id="A0AAE9IAI9"/>
<evidence type="ECO:0000259" key="5">
    <source>
        <dbReference type="PROSITE" id="PS50011"/>
    </source>
</evidence>
<dbReference type="SUPFAM" id="SSF56112">
    <property type="entry name" value="Protein kinase-like (PK-like)"/>
    <property type="match status" value="1"/>
</dbReference>
<dbReference type="PANTHER" id="PTHR24348">
    <property type="entry name" value="SERINE/THREONINE-PROTEIN KINASE UNC-51-RELATED"/>
    <property type="match status" value="1"/>
</dbReference>
<evidence type="ECO:0000256" key="1">
    <source>
        <dbReference type="ARBA" id="ARBA00022679"/>
    </source>
</evidence>
<evidence type="ECO:0000256" key="4">
    <source>
        <dbReference type="ARBA" id="ARBA00022840"/>
    </source>
</evidence>
<dbReference type="GO" id="GO:0005776">
    <property type="term" value="C:autophagosome"/>
    <property type="evidence" value="ECO:0007669"/>
    <property type="project" value="TreeGrafter"/>
</dbReference>
<dbReference type="PROSITE" id="PS00108">
    <property type="entry name" value="PROTEIN_KINASE_ST"/>
    <property type="match status" value="1"/>
</dbReference>
<dbReference type="PANTHER" id="PTHR24348:SF22">
    <property type="entry name" value="NON-SPECIFIC SERINE_THREONINE PROTEIN KINASE"/>
    <property type="match status" value="1"/>
</dbReference>
<dbReference type="Pfam" id="PF00069">
    <property type="entry name" value="Pkinase"/>
    <property type="match status" value="1"/>
</dbReference>
<sequence length="334" mass="38198">MIVDTSGNLLARNTKLRNTYQIRSALSRSELAIVYTARLLDNREKVIVKEFFPNALALRGIDRKTVTCGASMQSKYVEFMHYFLREGQMLKELSHPGIVGYIDHFEENGTAYLVMEYCAGKTLDRMMKEEAVPTSDPTFLYHTVLPLIDAMEYIHDKGIIHRDIKPGNIMIGENGNIKLIDFGSAVHFEGKEHPIFTTAGYSPLEFYSNRSQQGPVSDIYSLAATLYYCRKGAPPPDVPGRLFADHSERIQIENAGLSLLPYVIRRGLEVQANKRCRSLRWFKAALRAEYWIKKGSALLLRFINRKRRRFSFYVVTDIILSELGYGRCTLKYSV</sequence>
<dbReference type="GO" id="GO:0042594">
    <property type="term" value="P:response to starvation"/>
    <property type="evidence" value="ECO:0007669"/>
    <property type="project" value="TreeGrafter"/>
</dbReference>
<keyword evidence="1" id="KW-0808">Transferase</keyword>
<gene>
    <name evidence="6" type="ORF">MF626_000183</name>
</gene>
<dbReference type="GO" id="GO:0005524">
    <property type="term" value="F:ATP binding"/>
    <property type="evidence" value="ECO:0007669"/>
    <property type="project" value="UniProtKB-KW"/>
</dbReference>
<dbReference type="Proteomes" id="UP001055784">
    <property type="component" value="Chromosome"/>
</dbReference>
<dbReference type="InterPro" id="IPR011009">
    <property type="entry name" value="Kinase-like_dom_sf"/>
</dbReference>
<proteinExistence type="predicted"/>
<keyword evidence="3 6" id="KW-0418">Kinase</keyword>
<dbReference type="CDD" id="cd14014">
    <property type="entry name" value="STKc_PknB_like"/>
    <property type="match status" value="1"/>
</dbReference>
<evidence type="ECO:0000256" key="2">
    <source>
        <dbReference type="ARBA" id="ARBA00022741"/>
    </source>
</evidence>
<keyword evidence="4" id="KW-0067">ATP-binding</keyword>
<dbReference type="Gene3D" id="1.10.510.10">
    <property type="entry name" value="Transferase(Phosphotransferase) domain 1"/>
    <property type="match status" value="1"/>
</dbReference>
<dbReference type="EMBL" id="CP097770">
    <property type="protein sequence ID" value="URJ50810.2"/>
    <property type="molecule type" value="Genomic_DNA"/>
</dbReference>
<dbReference type="InterPro" id="IPR000719">
    <property type="entry name" value="Prot_kinase_dom"/>
</dbReference>
<dbReference type="SMART" id="SM00220">
    <property type="entry name" value="S_TKc"/>
    <property type="match status" value="1"/>
</dbReference>
<evidence type="ECO:0000313" key="7">
    <source>
        <dbReference type="Proteomes" id="UP001055784"/>
    </source>
</evidence>
<dbReference type="InterPro" id="IPR008271">
    <property type="entry name" value="Ser/Thr_kinase_AS"/>
</dbReference>
<protein>
    <submittedName>
        <fullName evidence="6">Serine/threonine-protein kinase</fullName>
    </submittedName>
</protein>
<name>A0AAE9IAI9_PAEPO</name>
<dbReference type="GO" id="GO:0034045">
    <property type="term" value="C:phagophore assembly site membrane"/>
    <property type="evidence" value="ECO:0007669"/>
    <property type="project" value="TreeGrafter"/>
</dbReference>
<evidence type="ECO:0000256" key="3">
    <source>
        <dbReference type="ARBA" id="ARBA00022777"/>
    </source>
</evidence>
<feature type="domain" description="Protein kinase" evidence="5">
    <location>
        <begin position="20"/>
        <end position="292"/>
    </location>
</feature>
<keyword evidence="2" id="KW-0547">Nucleotide-binding</keyword>
<organism evidence="6 7">
    <name type="scientific">Paenibacillus polymyxa</name>
    <name type="common">Bacillus polymyxa</name>
    <dbReference type="NCBI Taxonomy" id="1406"/>
    <lineage>
        <taxon>Bacteria</taxon>
        <taxon>Bacillati</taxon>
        <taxon>Bacillota</taxon>
        <taxon>Bacilli</taxon>
        <taxon>Bacillales</taxon>
        <taxon>Paenibacillaceae</taxon>
        <taxon>Paenibacillus</taxon>
    </lineage>
</organism>
<reference evidence="6" key="1">
    <citation type="submission" date="2022-11" db="EMBL/GenBank/DDBJ databases">
        <authorList>
            <person name="Vasilchenko N.G."/>
            <person name="Prazdnova E.V."/>
            <person name="Gorovtsov A.V."/>
            <person name="Chistyakov V.A."/>
            <person name="Pak M.L."/>
        </authorList>
    </citation>
    <scope>NUCLEOTIDE SEQUENCE</scope>
    <source>
        <strain evidence="6">R 4.5</strain>
    </source>
</reference>